<gene>
    <name evidence="1" type="ORF">HGP28_04975</name>
</gene>
<proteinExistence type="predicted"/>
<sequence length="104" mass="12170">MQKIQLDHWIHSEHSERYQIPKIFVIGCADLSQYMLAVEYKHRIETIKQGEDPIHYNSLEQVKEALYRLGIHKAYLRLHNAYDECGSESACGYSDIELALPKLH</sequence>
<dbReference type="Pfam" id="PF20090">
    <property type="entry name" value="DUF6482"/>
    <property type="match status" value="1"/>
</dbReference>
<organism evidence="1 2">
    <name type="scientific">Vibrio agarilyticus</name>
    <dbReference type="NCBI Taxonomy" id="2726741"/>
    <lineage>
        <taxon>Bacteria</taxon>
        <taxon>Pseudomonadati</taxon>
        <taxon>Pseudomonadota</taxon>
        <taxon>Gammaproteobacteria</taxon>
        <taxon>Vibrionales</taxon>
        <taxon>Vibrionaceae</taxon>
        <taxon>Vibrio</taxon>
    </lineage>
</organism>
<dbReference type="Proteomes" id="UP000535589">
    <property type="component" value="Unassembled WGS sequence"/>
</dbReference>
<evidence type="ECO:0000313" key="1">
    <source>
        <dbReference type="EMBL" id="NLS12248.1"/>
    </source>
</evidence>
<keyword evidence="2" id="KW-1185">Reference proteome</keyword>
<accession>A0A7X8YFT6</accession>
<dbReference type="EMBL" id="JABAIK010000004">
    <property type="protein sequence ID" value="NLS12248.1"/>
    <property type="molecule type" value="Genomic_DNA"/>
</dbReference>
<comment type="caution">
    <text evidence="1">The sequence shown here is derived from an EMBL/GenBank/DDBJ whole genome shotgun (WGS) entry which is preliminary data.</text>
</comment>
<protein>
    <submittedName>
        <fullName evidence="1">Uncharacterized protein</fullName>
    </submittedName>
</protein>
<reference evidence="1 2" key="1">
    <citation type="submission" date="2020-04" db="EMBL/GenBank/DDBJ databases">
        <title>Vibrio sp. SM6, a novel species isolated from seawater.</title>
        <authorList>
            <person name="Wang X."/>
        </authorList>
    </citation>
    <scope>NUCLEOTIDE SEQUENCE [LARGE SCALE GENOMIC DNA]</scope>
    <source>
        <strain evidence="1 2">SM6</strain>
    </source>
</reference>
<dbReference type="InterPro" id="IPR045508">
    <property type="entry name" value="DUF6482"/>
</dbReference>
<name>A0A7X8YFT6_9VIBR</name>
<dbReference type="RefSeq" id="WP_168835360.1">
    <property type="nucleotide sequence ID" value="NZ_JABAIK010000004.1"/>
</dbReference>
<evidence type="ECO:0000313" key="2">
    <source>
        <dbReference type="Proteomes" id="UP000535589"/>
    </source>
</evidence>
<dbReference type="AlphaFoldDB" id="A0A7X8YFT6"/>